<dbReference type="InterPro" id="IPR008930">
    <property type="entry name" value="Terpenoid_cyclase/PrenylTrfase"/>
</dbReference>
<organism evidence="1 2">
    <name type="scientific">Phaeospirillum tilakii</name>
    <dbReference type="NCBI Taxonomy" id="741673"/>
    <lineage>
        <taxon>Bacteria</taxon>
        <taxon>Pseudomonadati</taxon>
        <taxon>Pseudomonadota</taxon>
        <taxon>Alphaproteobacteria</taxon>
        <taxon>Rhodospirillales</taxon>
        <taxon>Rhodospirillaceae</taxon>
        <taxon>Phaeospirillum</taxon>
    </lineage>
</organism>
<gene>
    <name evidence="1" type="ORF">ACFSNB_01885</name>
</gene>
<reference evidence="2" key="1">
    <citation type="journal article" date="2019" name="Int. J. Syst. Evol. Microbiol.">
        <title>The Global Catalogue of Microorganisms (GCM) 10K type strain sequencing project: providing services to taxonomists for standard genome sequencing and annotation.</title>
        <authorList>
            <consortium name="The Broad Institute Genomics Platform"/>
            <consortium name="The Broad Institute Genome Sequencing Center for Infectious Disease"/>
            <person name="Wu L."/>
            <person name="Ma J."/>
        </authorList>
    </citation>
    <scope>NUCLEOTIDE SEQUENCE [LARGE SCALE GENOMIC DNA]</scope>
    <source>
        <strain evidence="2">KCTC 15012</strain>
    </source>
</reference>
<comment type="caution">
    <text evidence="1">The sequence shown here is derived from an EMBL/GenBank/DDBJ whole genome shotgun (WGS) entry which is preliminary data.</text>
</comment>
<dbReference type="EMBL" id="JBHUIY010000002">
    <property type="protein sequence ID" value="MFD2232547.1"/>
    <property type="molecule type" value="Genomic_DNA"/>
</dbReference>
<evidence type="ECO:0008006" key="3">
    <source>
        <dbReference type="Google" id="ProtNLM"/>
    </source>
</evidence>
<dbReference type="Proteomes" id="UP001597296">
    <property type="component" value="Unassembled WGS sequence"/>
</dbReference>
<dbReference type="RefSeq" id="WP_377314029.1">
    <property type="nucleotide sequence ID" value="NZ_JBHUIY010000002.1"/>
</dbReference>
<protein>
    <recommendedName>
        <fullName evidence="3">Methylaspartate ammonia-lyase</fullName>
    </recommendedName>
</protein>
<dbReference type="SUPFAM" id="SSF48239">
    <property type="entry name" value="Terpenoid cyclases/Protein prenyltransferases"/>
    <property type="match status" value="1"/>
</dbReference>
<accession>A0ABW5C9B7</accession>
<name>A0ABW5C9B7_9PROT</name>
<keyword evidence="2" id="KW-1185">Reference proteome</keyword>
<proteinExistence type="predicted"/>
<evidence type="ECO:0000313" key="1">
    <source>
        <dbReference type="EMBL" id="MFD2232547.1"/>
    </source>
</evidence>
<sequence>MTPPAWADSCATLAARVAAVPGAGPVLLASFDDVADRPALATAAFTYDNAVAAIALVACGRESEARRIGAALTLAARHGRLRNAYRGGAQPDPPPPNGWWDAAQGRWVEDSYQVGTSSGVVAWAGLALLTVGGAEARAAAAALGQWLLAEVADRRGAGGFTGGIDGEGQGERRLTWKSAEHQTDLIALFGGLARSGAPGPWPAAEAAARRMLDSLWLADEGRFLVGTLPDGVSPNRANSGLDAQLWPTLLAGAAPDWRRALAYAERAHGVPGGFSFAADRAGLWCEGTAQAALAWRAAGRPERTRALLATLAGQVSPGGYLWATPETRLPTGLAIGPDSVSADFFYYRWPHLGATAWTALAEQGWNPFTGRRVGAGDTPRGAE</sequence>
<evidence type="ECO:0000313" key="2">
    <source>
        <dbReference type="Proteomes" id="UP001597296"/>
    </source>
</evidence>